<reference evidence="1" key="1">
    <citation type="submission" date="2021-01" db="EMBL/GenBank/DDBJ databases">
        <authorList>
            <consortium name="Genoscope - CEA"/>
            <person name="William W."/>
        </authorList>
    </citation>
    <scope>NUCLEOTIDE SEQUENCE</scope>
</reference>
<proteinExistence type="predicted"/>
<dbReference type="Proteomes" id="UP000688137">
    <property type="component" value="Unassembled WGS sequence"/>
</dbReference>
<gene>
    <name evidence="1" type="ORF">PPRIM_AZ9-3.1.T1550040</name>
</gene>
<evidence type="ECO:0000313" key="1">
    <source>
        <dbReference type="EMBL" id="CAD8113399.1"/>
    </source>
</evidence>
<name>A0A8S1QC76_PARPR</name>
<comment type="caution">
    <text evidence="1">The sequence shown here is derived from an EMBL/GenBank/DDBJ whole genome shotgun (WGS) entry which is preliminary data.</text>
</comment>
<organism evidence="1 2">
    <name type="scientific">Paramecium primaurelia</name>
    <dbReference type="NCBI Taxonomy" id="5886"/>
    <lineage>
        <taxon>Eukaryota</taxon>
        <taxon>Sar</taxon>
        <taxon>Alveolata</taxon>
        <taxon>Ciliophora</taxon>
        <taxon>Intramacronucleata</taxon>
        <taxon>Oligohymenophorea</taxon>
        <taxon>Peniculida</taxon>
        <taxon>Parameciidae</taxon>
        <taxon>Paramecium</taxon>
    </lineage>
</organism>
<accession>A0A8S1QC76</accession>
<sequence>MDGNILELENLLIRLKNQIRAQQKIFWMIRQAYLINIEQFIIQEIILKLIFIKLINYQQIFSVIGQVGVAPKST</sequence>
<dbReference type="AlphaFoldDB" id="A0A8S1QC76"/>
<dbReference type="EMBL" id="CAJJDM010000160">
    <property type="protein sequence ID" value="CAD8113399.1"/>
    <property type="molecule type" value="Genomic_DNA"/>
</dbReference>
<keyword evidence="2" id="KW-1185">Reference proteome</keyword>
<evidence type="ECO:0000313" key="2">
    <source>
        <dbReference type="Proteomes" id="UP000688137"/>
    </source>
</evidence>
<protein>
    <submittedName>
        <fullName evidence="1">Uncharacterized protein</fullName>
    </submittedName>
</protein>